<name>A0AAP3DJG2_BRELA</name>
<dbReference type="AlphaFoldDB" id="A0AAP3DJG2"/>
<evidence type="ECO:0000256" key="1">
    <source>
        <dbReference type="SAM" id="Phobius"/>
    </source>
</evidence>
<comment type="caution">
    <text evidence="2">The sequence shown here is derived from an EMBL/GenBank/DDBJ whole genome shotgun (WGS) entry which is preliminary data.</text>
</comment>
<dbReference type="RefSeq" id="WP_258434608.1">
    <property type="nucleotide sequence ID" value="NZ_JANSGW010000039.1"/>
</dbReference>
<keyword evidence="1" id="KW-1133">Transmembrane helix</keyword>
<dbReference type="Proteomes" id="UP001077662">
    <property type="component" value="Unassembled WGS sequence"/>
</dbReference>
<feature type="transmembrane region" description="Helical" evidence="1">
    <location>
        <begin position="32"/>
        <end position="49"/>
    </location>
</feature>
<protein>
    <submittedName>
        <fullName evidence="2">Uncharacterized protein</fullName>
    </submittedName>
</protein>
<keyword evidence="1" id="KW-0812">Transmembrane</keyword>
<feature type="transmembrane region" description="Helical" evidence="1">
    <location>
        <begin position="84"/>
        <end position="100"/>
    </location>
</feature>
<dbReference type="EMBL" id="JAPTNE010000039">
    <property type="protein sequence ID" value="MCZ0809599.1"/>
    <property type="molecule type" value="Genomic_DNA"/>
</dbReference>
<evidence type="ECO:0000313" key="3">
    <source>
        <dbReference type="Proteomes" id="UP001077662"/>
    </source>
</evidence>
<accession>A0AAP3DJG2</accession>
<sequence>MENKYLHYKDFYNQSITIPFKGFRGVKLELKMIGNFFLFLVMSSFLFRIVPGNTFLGLQKVWFIFGTSALLTFFSLRIDTKNVPFLVYLAYILLFILKKIRRVSYFCLQESRLRGEMAISWKTKYADVVDDGQHIVYSQLPVVGAVDDIRGVSIRLSGATRLKYNPFFKTMKVEIAQHEQLTGKTKEVGKGFFAMDAGRGHVRLLHQKGKTVAVYQPILHESR</sequence>
<reference evidence="2" key="1">
    <citation type="submission" date="2022-09" db="EMBL/GenBank/DDBJ databases">
        <title>Genome analysis and characterization of larvicidal activity of Brevibacillus strains.</title>
        <authorList>
            <person name="Patrusheva E.V."/>
            <person name="Izotova A.O."/>
            <person name="Toshchakov S.V."/>
            <person name="Sineoky S.P."/>
        </authorList>
    </citation>
    <scope>NUCLEOTIDE SEQUENCE</scope>
    <source>
        <strain evidence="2">VKPM_B-13247</strain>
    </source>
</reference>
<proteinExistence type="predicted"/>
<evidence type="ECO:0000313" key="2">
    <source>
        <dbReference type="EMBL" id="MCZ0809599.1"/>
    </source>
</evidence>
<gene>
    <name evidence="2" type="ORF">O0554_22315</name>
</gene>
<keyword evidence="1" id="KW-0472">Membrane</keyword>
<organism evidence="2 3">
    <name type="scientific">Brevibacillus laterosporus</name>
    <name type="common">Bacillus laterosporus</name>
    <dbReference type="NCBI Taxonomy" id="1465"/>
    <lineage>
        <taxon>Bacteria</taxon>
        <taxon>Bacillati</taxon>
        <taxon>Bacillota</taxon>
        <taxon>Bacilli</taxon>
        <taxon>Bacillales</taxon>
        <taxon>Paenibacillaceae</taxon>
        <taxon>Brevibacillus</taxon>
    </lineage>
</organism>